<reference evidence="3 4" key="1">
    <citation type="submission" date="2018-08" db="EMBL/GenBank/DDBJ databases">
        <title>A genome reference for cultivated species of the human gut microbiota.</title>
        <authorList>
            <person name="Zou Y."/>
            <person name="Xue W."/>
            <person name="Luo G."/>
        </authorList>
    </citation>
    <scope>NUCLEOTIDE SEQUENCE [LARGE SCALE GENOMIC DNA]</scope>
    <source>
        <strain evidence="3 4">AF26-4BH</strain>
    </source>
</reference>
<evidence type="ECO:0000313" key="3">
    <source>
        <dbReference type="EMBL" id="RGE68009.1"/>
    </source>
</evidence>
<dbReference type="EMBL" id="QVLU01000021">
    <property type="protein sequence ID" value="RGE68009.1"/>
    <property type="molecule type" value="Genomic_DNA"/>
</dbReference>
<dbReference type="OrthoDB" id="9801697at2"/>
<dbReference type="InterPro" id="IPR011004">
    <property type="entry name" value="Trimer_LpxA-like_sf"/>
</dbReference>
<proteinExistence type="predicted"/>
<dbReference type="Proteomes" id="UP000261166">
    <property type="component" value="Unassembled WGS sequence"/>
</dbReference>
<dbReference type="GO" id="GO:0016746">
    <property type="term" value="F:acyltransferase activity"/>
    <property type="evidence" value="ECO:0007669"/>
    <property type="project" value="UniProtKB-KW"/>
</dbReference>
<evidence type="ECO:0000313" key="4">
    <source>
        <dbReference type="Proteomes" id="UP000261166"/>
    </source>
</evidence>
<protein>
    <submittedName>
        <fullName evidence="3">Acyltransferase</fullName>
    </submittedName>
</protein>
<gene>
    <name evidence="3" type="ORF">DWY69_20410</name>
</gene>
<keyword evidence="1 3" id="KW-0808">Transferase</keyword>
<accession>A0A3E3ILR1</accession>
<dbReference type="InterPro" id="IPR050179">
    <property type="entry name" value="Trans_hexapeptide_repeat"/>
</dbReference>
<evidence type="ECO:0000256" key="1">
    <source>
        <dbReference type="ARBA" id="ARBA00022679"/>
    </source>
</evidence>
<name>A0A3E3ILR1_9FIRM</name>
<dbReference type="RefSeq" id="WP_025490151.1">
    <property type="nucleotide sequence ID" value="NZ_JBKVAZ010000013.1"/>
</dbReference>
<keyword evidence="2 3" id="KW-0012">Acyltransferase</keyword>
<dbReference type="AlphaFoldDB" id="A0A3E3ILR1"/>
<organism evidence="3 4">
    <name type="scientific">Eisenbergiella massiliensis</name>
    <dbReference type="NCBI Taxonomy" id="1720294"/>
    <lineage>
        <taxon>Bacteria</taxon>
        <taxon>Bacillati</taxon>
        <taxon>Bacillota</taxon>
        <taxon>Clostridia</taxon>
        <taxon>Lachnospirales</taxon>
        <taxon>Lachnospiraceae</taxon>
        <taxon>Eisenbergiella</taxon>
    </lineage>
</organism>
<dbReference type="PANTHER" id="PTHR43300">
    <property type="entry name" value="ACETYLTRANSFERASE"/>
    <property type="match status" value="1"/>
</dbReference>
<comment type="caution">
    <text evidence="3">The sequence shown here is derived from an EMBL/GenBank/DDBJ whole genome shotgun (WGS) entry which is preliminary data.</text>
</comment>
<dbReference type="SUPFAM" id="SSF51161">
    <property type="entry name" value="Trimeric LpxA-like enzymes"/>
    <property type="match status" value="1"/>
</dbReference>
<evidence type="ECO:0000256" key="2">
    <source>
        <dbReference type="ARBA" id="ARBA00023315"/>
    </source>
</evidence>
<sequence>MTSFYSEKELKQLGLKSFGKNVKISRHACFYGTGNISMGDNVRIDDFCILSGYIELGNNIHIAAFTALYGGENGIFIDDFANLSSRVSVYSVSDDYSGETMTNPMIPDEYKNVKSESVHIEKHVIIGSTSVVLPGVRVREGSAFGSFSFVNKDSESWSINAGIPFKKIKGRSKKLLELEKKFLLNQSNSTANVENNGKNNKNDK</sequence>
<dbReference type="Gene3D" id="2.160.10.10">
    <property type="entry name" value="Hexapeptide repeat proteins"/>
    <property type="match status" value="1"/>
</dbReference>
<dbReference type="PANTHER" id="PTHR43300:SF12">
    <property type="entry name" value="CHLORAMPHENICOL ACETYLTRANSFERASE"/>
    <property type="match status" value="1"/>
</dbReference>